<dbReference type="InterPro" id="IPR045851">
    <property type="entry name" value="AMP-bd_C_sf"/>
</dbReference>
<dbReference type="EMBL" id="FPCK01000003">
    <property type="protein sequence ID" value="SFV37238.1"/>
    <property type="molecule type" value="Genomic_DNA"/>
</dbReference>
<dbReference type="AlphaFoldDB" id="A0A1I7NRM3"/>
<dbReference type="SUPFAM" id="SSF56801">
    <property type="entry name" value="Acetyl-CoA synthetase-like"/>
    <property type="match status" value="1"/>
</dbReference>
<keyword evidence="3" id="KW-0436">Ligase</keyword>
<dbReference type="Gene3D" id="3.40.50.12780">
    <property type="entry name" value="N-terminal domain of ligase-like"/>
    <property type="match status" value="1"/>
</dbReference>
<evidence type="ECO:0000313" key="4">
    <source>
        <dbReference type="Proteomes" id="UP000199074"/>
    </source>
</evidence>
<dbReference type="GO" id="GO:0016878">
    <property type="term" value="F:acid-thiol ligase activity"/>
    <property type="evidence" value="ECO:0007669"/>
    <property type="project" value="UniProtKB-ARBA"/>
</dbReference>
<proteinExistence type="predicted"/>
<feature type="domain" description="AMP-binding enzyme C-terminal" evidence="2">
    <location>
        <begin position="419"/>
        <end position="495"/>
    </location>
</feature>
<keyword evidence="4" id="KW-1185">Reference proteome</keyword>
<gene>
    <name evidence="3" type="ORF">SAMN05216456_2821</name>
</gene>
<accession>A0A1I7NRM3</accession>
<protein>
    <submittedName>
        <fullName evidence="3">Acyl-CoA ligase (AMP-forming), exosortase A-associated</fullName>
    </submittedName>
</protein>
<dbReference type="PANTHER" id="PTHR43767">
    <property type="entry name" value="LONG-CHAIN-FATTY-ACID--COA LIGASE"/>
    <property type="match status" value="1"/>
</dbReference>
<dbReference type="InterPro" id="IPR000873">
    <property type="entry name" value="AMP-dep_synth/lig_dom"/>
</dbReference>
<dbReference type="InterPro" id="IPR042099">
    <property type="entry name" value="ANL_N_sf"/>
</dbReference>
<organism evidence="3 4">
    <name type="scientific">Devosia crocina</name>
    <dbReference type="NCBI Taxonomy" id="429728"/>
    <lineage>
        <taxon>Bacteria</taxon>
        <taxon>Pseudomonadati</taxon>
        <taxon>Pseudomonadota</taxon>
        <taxon>Alphaproteobacteria</taxon>
        <taxon>Hyphomicrobiales</taxon>
        <taxon>Devosiaceae</taxon>
        <taxon>Devosia</taxon>
    </lineage>
</organism>
<evidence type="ECO:0000313" key="3">
    <source>
        <dbReference type="EMBL" id="SFV37238.1"/>
    </source>
</evidence>
<dbReference type="Pfam" id="PF13193">
    <property type="entry name" value="AMP-binding_C"/>
    <property type="match status" value="1"/>
</dbReference>
<dbReference type="PROSITE" id="PS00455">
    <property type="entry name" value="AMP_BINDING"/>
    <property type="match status" value="1"/>
</dbReference>
<dbReference type="InterPro" id="IPR025110">
    <property type="entry name" value="AMP-bd_C"/>
</dbReference>
<dbReference type="Gene3D" id="3.30.300.30">
    <property type="match status" value="1"/>
</dbReference>
<evidence type="ECO:0000259" key="2">
    <source>
        <dbReference type="Pfam" id="PF13193"/>
    </source>
</evidence>
<dbReference type="Proteomes" id="UP000199074">
    <property type="component" value="Unassembled WGS sequence"/>
</dbReference>
<dbReference type="RefSeq" id="WP_092425629.1">
    <property type="nucleotide sequence ID" value="NZ_FPCK01000003.1"/>
</dbReference>
<dbReference type="InterPro" id="IPR050237">
    <property type="entry name" value="ATP-dep_AMP-bd_enzyme"/>
</dbReference>
<feature type="domain" description="AMP-dependent synthetase/ligase" evidence="1">
    <location>
        <begin position="19"/>
        <end position="358"/>
    </location>
</feature>
<dbReference type="PANTHER" id="PTHR43767:SF1">
    <property type="entry name" value="NONRIBOSOMAL PEPTIDE SYNTHASE PES1 (EUROFUNG)-RELATED"/>
    <property type="match status" value="1"/>
</dbReference>
<evidence type="ECO:0000259" key="1">
    <source>
        <dbReference type="Pfam" id="PF00501"/>
    </source>
</evidence>
<reference evidence="3 4" key="1">
    <citation type="submission" date="2016-10" db="EMBL/GenBank/DDBJ databases">
        <authorList>
            <person name="de Groot N.N."/>
        </authorList>
    </citation>
    <scope>NUCLEOTIDE SEQUENCE [LARGE SCALE GENOMIC DNA]</scope>
    <source>
        <strain evidence="3 4">IPL20</strain>
    </source>
</reference>
<dbReference type="OrthoDB" id="9803968at2"/>
<dbReference type="STRING" id="429728.SAMN05216456_2821"/>
<name>A0A1I7NRM3_9HYPH</name>
<dbReference type="Pfam" id="PF00501">
    <property type="entry name" value="AMP-binding"/>
    <property type="match status" value="1"/>
</dbReference>
<sequence>MNHTPYLLHHLLDGEATSDAVIHGEQRLTHAQLTLAARRCAAHLRAAGLSRGDRAVIFLPRGIEECWAIFGISQAQGVFVPVNALLKAPQLRHIVNDCEARIVVSTRGQDAILAEALGGLEGVRVLYVEDMVSTEPEGATPHDVAIGEDLCAILYTSGSTGMPKGVMLSHRNLLAGTRIVRTYLGITSADRILSILPFSFDYGLNQLLTAIEQRASIVVFTFRFGDEIVRALHDHEITGLAGVPTLWAILTQGSPLLRSTSLPHLRYITNSGGRVPSENVSALRNLLGETRIFLMYGLTEAFRSTYLPPEEIDKRPTSIGRAIPECEIFAVNQDGQRTRPGEPGILVHRGPTVSLGYWRRPEETARVLRPHPFLSPLEGGDTVCYSGDLVVEDEDGYFSFVGRNDAMIKSSGYRISPTEVEEAIMATGHFQQVAVIGLPDPVAGEKVHALAVLRSESSGIETKPVLRELGRTIATYMVPRTIELLEALPTTPNGKVDYKLLVRQRSSKTDA</sequence>
<dbReference type="InterPro" id="IPR020845">
    <property type="entry name" value="AMP-binding_CS"/>
</dbReference>